<dbReference type="EMBL" id="KF944724">
    <property type="protein sequence ID" value="AIE45597.1"/>
    <property type="molecule type" value="Genomic_DNA"/>
</dbReference>
<evidence type="ECO:0000256" key="1">
    <source>
        <dbReference type="ARBA" id="ARBA00022679"/>
    </source>
</evidence>
<evidence type="ECO:0000313" key="7">
    <source>
        <dbReference type="EMBL" id="AIE45592.1"/>
    </source>
</evidence>
<dbReference type="InterPro" id="IPR053633">
    <property type="entry name" value="Ser/Thr_acetyltransferase"/>
</dbReference>
<dbReference type="OMA" id="ICHDSAQ"/>
<dbReference type="AlphaFoldDB" id="A0A068LF15"/>
<dbReference type="EMBL" id="KF944728">
    <property type="protein sequence ID" value="AIE45601.1"/>
    <property type="molecule type" value="Genomic_DNA"/>
</dbReference>
<comment type="catalytic activity">
    <reaction evidence="5">
        <text>L-seryl-[protein] + acetyl-CoA = O-acetyl-L-seryl-[protein] + CoA</text>
        <dbReference type="Rhea" id="RHEA:59392"/>
        <dbReference type="Rhea" id="RHEA-COMP:9863"/>
        <dbReference type="Rhea" id="RHEA-COMP:15352"/>
        <dbReference type="ChEBI" id="CHEBI:29999"/>
        <dbReference type="ChEBI" id="CHEBI:57287"/>
        <dbReference type="ChEBI" id="CHEBI:57288"/>
        <dbReference type="ChEBI" id="CHEBI:141128"/>
    </reaction>
    <physiologicalReaction direction="left-to-right" evidence="5">
        <dbReference type="Rhea" id="RHEA:59393"/>
    </physiologicalReaction>
</comment>
<reference evidence="17" key="1">
    <citation type="journal article" date="2014" name="Phytopathology">
        <title>Comparative analysis of type III secreted effector genes reflects divergence of Acidovorax citrulli strains into three distinct lineages.</title>
        <authorList>
            <person name="Eckshtain-Levi N."/>
            <person name="Munitz T."/>
            <person name="Zivanovic M."/>
            <person name="Traore S.M."/>
            <person name="Sproer C."/>
            <person name="Zhao B."/>
            <person name="Welbaum G."/>
            <person name="Walcott R.R."/>
            <person name="Sikorski J."/>
            <person name="Burdman S."/>
        </authorList>
    </citation>
    <scope>NUCLEOTIDE SEQUENCE</scope>
    <source>
        <strain evidence="7">7a1</strain>
        <strain evidence="16">AAC206-102</strain>
        <strain evidence="14">AAC92-17</strain>
        <strain evidence="17">AAC94-12</strain>
        <strain evidence="15">AAC94-21</strain>
        <strain evidence="9">Tw148</strain>
        <strain evidence="8">Tw16</strain>
        <strain evidence="10">W1</strain>
        <strain evidence="11">W2</strain>
        <strain evidence="12">W4</strain>
        <strain evidence="13">W6</strain>
    </source>
</reference>
<comment type="similarity">
    <text evidence="3">Belongs to the acetyltransferase YopJ family.</text>
</comment>
<evidence type="ECO:0000313" key="16">
    <source>
        <dbReference type="EMBL" id="AIE45601.1"/>
    </source>
</evidence>
<dbReference type="EMBL" id="KF944725">
    <property type="protein sequence ID" value="AIE45598.1"/>
    <property type="molecule type" value="Genomic_DNA"/>
</dbReference>
<evidence type="ECO:0000256" key="6">
    <source>
        <dbReference type="SAM" id="MobiDB-lite"/>
    </source>
</evidence>
<reference evidence="18 19" key="2">
    <citation type="submission" date="2023-06" db="EMBL/GenBank/DDBJ databases">
        <authorList>
            <person name="Ham H."/>
            <person name="Park D.S."/>
        </authorList>
    </citation>
    <scope>NUCLEOTIDE SEQUENCE [LARGE SCALE GENOMIC DNA]</scope>
    <source>
        <strain evidence="18 19">KACC 17005</strain>
    </source>
</reference>
<evidence type="ECO:0000256" key="4">
    <source>
        <dbReference type="ARBA" id="ARBA00048364"/>
    </source>
</evidence>
<evidence type="ECO:0000256" key="5">
    <source>
        <dbReference type="ARBA" id="ARBA00048662"/>
    </source>
</evidence>
<keyword evidence="19" id="KW-1185">Reference proteome</keyword>
<gene>
    <name evidence="18" type="primary">aave2166</name>
    <name evidence="18" type="ORF">QRO08_08755</name>
</gene>
<dbReference type="EMBL" id="KF944722">
    <property type="protein sequence ID" value="AIE45595.1"/>
    <property type="molecule type" value="Genomic_DNA"/>
</dbReference>
<dbReference type="EMBL" id="KF944727">
    <property type="protein sequence ID" value="AIE45600.1"/>
    <property type="molecule type" value="Genomic_DNA"/>
</dbReference>
<evidence type="ECO:0000313" key="10">
    <source>
        <dbReference type="EMBL" id="AIE45595.1"/>
    </source>
</evidence>
<evidence type="ECO:0000313" key="13">
    <source>
        <dbReference type="EMBL" id="AIE45598.1"/>
    </source>
</evidence>
<evidence type="ECO:0000313" key="14">
    <source>
        <dbReference type="EMBL" id="AIE45599.1"/>
    </source>
</evidence>
<proteinExistence type="inferred from homology"/>
<dbReference type="EMBL" id="KF944729">
    <property type="protein sequence ID" value="AIE45602.1"/>
    <property type="molecule type" value="Genomic_DNA"/>
</dbReference>
<sequence>MKNFMRSIGLGSSRSSRHGRRDNTASGRGSTSAGSSSSAHGNSGALSGLSSRTAGSGEFGFLPERPRQKAIALREALNRAENTPSDLRAYAEAALTAAKIGSTSDMTDLDVQNKQYLADAYNTRFPDLKLICHDSAQAFFSDFMTSEKPVWRSLVQLSPHSLHHVAIDVRLQDGKRTAVVLEPAIGYGMRSDGKITMLAGYEPLGRNIQKYLGENGDMAVVQLGAQKSHYDCIIFSLNLALCAYQRDDVIDGLHERLRGHYRCFASDENKSQLHQNIEFIDGTTFLPPVFFKHSHARSTISEVLGNQPDISDRNVSTGNDNPRETLSERVENFRVDRGEMACSMSIEASRLRKIRKAIE</sequence>
<dbReference type="EMBL" id="KF944720">
    <property type="protein sequence ID" value="AIE45593.1"/>
    <property type="molecule type" value="Genomic_DNA"/>
</dbReference>
<feature type="non-terminal residue" evidence="17">
    <location>
        <position position="359"/>
    </location>
</feature>
<dbReference type="Pfam" id="PF03421">
    <property type="entry name" value="Acetyltransf_14"/>
    <property type="match status" value="1"/>
</dbReference>
<protein>
    <submittedName>
        <fullName evidence="17">Peptidase C55</fullName>
    </submittedName>
    <submittedName>
        <fullName evidence="18">Type III secretion system YopJ family effector Aave2166</fullName>
    </submittedName>
</protein>
<evidence type="ECO:0000313" key="12">
    <source>
        <dbReference type="EMBL" id="AIE45597.1"/>
    </source>
</evidence>
<evidence type="ECO:0000313" key="19">
    <source>
        <dbReference type="Proteomes" id="UP001242732"/>
    </source>
</evidence>
<dbReference type="EMBL" id="KF944726">
    <property type="protein sequence ID" value="AIE45599.1"/>
    <property type="molecule type" value="Genomic_DNA"/>
</dbReference>
<evidence type="ECO:0000256" key="3">
    <source>
        <dbReference type="ARBA" id="ARBA00023785"/>
    </source>
</evidence>
<evidence type="ECO:0000256" key="2">
    <source>
        <dbReference type="ARBA" id="ARBA00023315"/>
    </source>
</evidence>
<dbReference type="EMBL" id="KF944723">
    <property type="protein sequence ID" value="AIE45596.1"/>
    <property type="molecule type" value="Genomic_DNA"/>
</dbReference>
<evidence type="ECO:0000313" key="11">
    <source>
        <dbReference type="EMBL" id="AIE45596.1"/>
    </source>
</evidence>
<dbReference type="EMBL" id="KF944719">
    <property type="protein sequence ID" value="AIE45592.1"/>
    <property type="molecule type" value="Genomic_DNA"/>
</dbReference>
<dbReference type="InterPro" id="IPR005083">
    <property type="entry name" value="YopJ-like"/>
</dbReference>
<evidence type="ECO:0000313" key="18">
    <source>
        <dbReference type="EMBL" id="WIY50638.1"/>
    </source>
</evidence>
<name>A0A068LF15_PARCI</name>
<dbReference type="GO" id="GO:0016746">
    <property type="term" value="F:acyltransferase activity"/>
    <property type="evidence" value="ECO:0007669"/>
    <property type="project" value="UniProtKB-KW"/>
</dbReference>
<organism evidence="17">
    <name type="scientific">Paracidovorax citrulli</name>
    <name type="common">Acidovorax citrulli</name>
    <dbReference type="NCBI Taxonomy" id="80869"/>
    <lineage>
        <taxon>Bacteria</taxon>
        <taxon>Pseudomonadati</taxon>
        <taxon>Pseudomonadota</taxon>
        <taxon>Betaproteobacteria</taxon>
        <taxon>Burkholderiales</taxon>
        <taxon>Comamonadaceae</taxon>
        <taxon>Paracidovorax</taxon>
    </lineage>
</organism>
<keyword evidence="2" id="KW-0012">Acyltransferase</keyword>
<feature type="region of interest" description="Disordered" evidence="6">
    <location>
        <begin position="1"/>
        <end position="49"/>
    </location>
</feature>
<evidence type="ECO:0000313" key="9">
    <source>
        <dbReference type="EMBL" id="AIE45594.1"/>
    </source>
</evidence>
<evidence type="ECO:0000313" key="17">
    <source>
        <dbReference type="EMBL" id="AIE45602.1"/>
    </source>
</evidence>
<evidence type="ECO:0000313" key="15">
    <source>
        <dbReference type="EMBL" id="AIE45600.1"/>
    </source>
</evidence>
<dbReference type="Proteomes" id="UP001242732">
    <property type="component" value="Chromosome"/>
</dbReference>
<dbReference type="RefSeq" id="WP_011795280.1">
    <property type="nucleotide sequence ID" value="NZ_CP023687.1"/>
</dbReference>
<feature type="compositionally biased region" description="Low complexity" evidence="6">
    <location>
        <begin position="24"/>
        <end position="49"/>
    </location>
</feature>
<keyword evidence="1" id="KW-0808">Transferase</keyword>
<dbReference type="EMBL" id="KF944721">
    <property type="protein sequence ID" value="AIE45594.1"/>
    <property type="molecule type" value="Genomic_DNA"/>
</dbReference>
<comment type="catalytic activity">
    <reaction evidence="4">
        <text>L-threonyl-[protein] + acetyl-CoA = O-acetyl-L-threonyl-[protein] + CoA</text>
        <dbReference type="Rhea" id="RHEA:65340"/>
        <dbReference type="Rhea" id="RHEA-COMP:11060"/>
        <dbReference type="Rhea" id="RHEA-COMP:16780"/>
        <dbReference type="ChEBI" id="CHEBI:30013"/>
        <dbReference type="ChEBI" id="CHEBI:57287"/>
        <dbReference type="ChEBI" id="CHEBI:57288"/>
        <dbReference type="ChEBI" id="CHEBI:141025"/>
    </reaction>
    <physiologicalReaction direction="left-to-right" evidence="4">
        <dbReference type="Rhea" id="RHEA:65341"/>
    </physiologicalReaction>
</comment>
<dbReference type="EMBL" id="CP127363">
    <property type="protein sequence ID" value="WIY50638.1"/>
    <property type="molecule type" value="Genomic_DNA"/>
</dbReference>
<dbReference type="NCBIfam" id="NF041334">
    <property type="entry name" value="XopJ"/>
    <property type="match status" value="1"/>
</dbReference>
<evidence type="ECO:0000313" key="8">
    <source>
        <dbReference type="EMBL" id="AIE45593.1"/>
    </source>
</evidence>
<accession>A0A068LF15</accession>
<feature type="compositionally biased region" description="Low complexity" evidence="6">
    <location>
        <begin position="1"/>
        <end position="14"/>
    </location>
</feature>